<dbReference type="AlphaFoldDB" id="W1Y1X6"/>
<comment type="caution">
    <text evidence="1">The sequence shown here is derived from an EMBL/GenBank/DDBJ whole genome shotgun (WGS) entry which is preliminary data.</text>
</comment>
<sequence length="33" mass="3591">VTATELFNSHSRIFTIPLIKSSAVAETTLSQID</sequence>
<evidence type="ECO:0000313" key="1">
    <source>
        <dbReference type="EMBL" id="ETJ35680.1"/>
    </source>
</evidence>
<reference evidence="1" key="1">
    <citation type="submission" date="2013-12" db="EMBL/GenBank/DDBJ databases">
        <title>A Varibaculum cambriense genome reconstructed from a premature infant gut community with otherwise low bacterial novelty that shifts toward anaerobic metabolism during the third week of life.</title>
        <authorList>
            <person name="Brown C.T."/>
            <person name="Sharon I."/>
            <person name="Thomas B.C."/>
            <person name="Castelle C.J."/>
            <person name="Morowitz M.J."/>
            <person name="Banfield J.F."/>
        </authorList>
    </citation>
    <scope>NUCLEOTIDE SEQUENCE</scope>
</reference>
<gene>
    <name evidence="1" type="ORF">Q604_UNBC09961G0002</name>
</gene>
<name>W1Y1X6_9ZZZZ</name>
<proteinExistence type="predicted"/>
<accession>W1Y1X6</accession>
<feature type="non-terminal residue" evidence="1">
    <location>
        <position position="1"/>
    </location>
</feature>
<organism evidence="1">
    <name type="scientific">human gut metagenome</name>
    <dbReference type="NCBI Taxonomy" id="408170"/>
    <lineage>
        <taxon>unclassified sequences</taxon>
        <taxon>metagenomes</taxon>
        <taxon>organismal metagenomes</taxon>
    </lineage>
</organism>
<dbReference type="EMBL" id="AZMM01009961">
    <property type="protein sequence ID" value="ETJ35680.1"/>
    <property type="molecule type" value="Genomic_DNA"/>
</dbReference>
<protein>
    <submittedName>
        <fullName evidence="1">Uncharacterized protein</fullName>
    </submittedName>
</protein>